<keyword evidence="3" id="KW-1185">Reference proteome</keyword>
<organism evidence="2 3">
    <name type="scientific">Vibrio rumoiensis 1S-45</name>
    <dbReference type="NCBI Taxonomy" id="1188252"/>
    <lineage>
        <taxon>Bacteria</taxon>
        <taxon>Pseudomonadati</taxon>
        <taxon>Pseudomonadota</taxon>
        <taxon>Gammaproteobacteria</taxon>
        <taxon>Vibrionales</taxon>
        <taxon>Vibrionaceae</taxon>
        <taxon>Vibrio</taxon>
    </lineage>
</organism>
<accession>A0A1E5E378</accession>
<dbReference type="Proteomes" id="UP000094070">
    <property type="component" value="Unassembled WGS sequence"/>
</dbReference>
<protein>
    <submittedName>
        <fullName evidence="2">Uncharacterized protein</fullName>
    </submittedName>
</protein>
<comment type="caution">
    <text evidence="2">The sequence shown here is derived from an EMBL/GenBank/DDBJ whole genome shotgun (WGS) entry which is preliminary data.</text>
</comment>
<dbReference type="Pfam" id="PF19795">
    <property type="entry name" value="DUF6279"/>
    <property type="match status" value="1"/>
</dbReference>
<reference evidence="2 3" key="1">
    <citation type="journal article" date="2012" name="Science">
        <title>Ecological populations of bacteria act as socially cohesive units of antibiotic production and resistance.</title>
        <authorList>
            <person name="Cordero O.X."/>
            <person name="Wildschutte H."/>
            <person name="Kirkup B."/>
            <person name="Proehl S."/>
            <person name="Ngo L."/>
            <person name="Hussain F."/>
            <person name="Le Roux F."/>
            <person name="Mincer T."/>
            <person name="Polz M.F."/>
        </authorList>
    </citation>
    <scope>NUCLEOTIDE SEQUENCE [LARGE SCALE GENOMIC DNA]</scope>
    <source>
        <strain evidence="2 3">1S-45</strain>
    </source>
</reference>
<name>A0A1E5E378_9VIBR</name>
<proteinExistence type="predicted"/>
<gene>
    <name evidence="2" type="ORF">A1QC_08325</name>
</gene>
<dbReference type="STRING" id="1188252.A1QC_08325"/>
<dbReference type="EMBL" id="AJYK02000058">
    <property type="protein sequence ID" value="OEF25763.1"/>
    <property type="molecule type" value="Genomic_DNA"/>
</dbReference>
<dbReference type="AlphaFoldDB" id="A0A1E5E378"/>
<feature type="region of interest" description="Disordered" evidence="1">
    <location>
        <begin position="28"/>
        <end position="49"/>
    </location>
</feature>
<evidence type="ECO:0000313" key="3">
    <source>
        <dbReference type="Proteomes" id="UP000094070"/>
    </source>
</evidence>
<dbReference type="OrthoDB" id="5767052at2"/>
<sequence length="175" mass="21287">MPHLYQLFLTLDQDQADELFTSLQEKYQEDYEDDKDLSEADSRKKSQKRMTERVEDWIGDLTPEQMELVKQWSLSRPLMRQDWYQQQLINKSELQVLYLQRNDSKAFQQKFTSTLLHPEQFYPEALNRKLQKNRALTYAMFAQVIQGMTDKQLKHYHEKLREWRETFEALQENSK</sequence>
<evidence type="ECO:0000256" key="1">
    <source>
        <dbReference type="SAM" id="MobiDB-lite"/>
    </source>
</evidence>
<feature type="compositionally biased region" description="Basic and acidic residues" evidence="1">
    <location>
        <begin position="37"/>
        <end position="49"/>
    </location>
</feature>
<evidence type="ECO:0000313" key="2">
    <source>
        <dbReference type="EMBL" id="OEF25763.1"/>
    </source>
</evidence>